<reference evidence="2" key="1">
    <citation type="submission" date="2016-11" db="EMBL/GenBank/DDBJ databases">
        <authorList>
            <person name="Varghese N."/>
            <person name="Submissions S."/>
        </authorList>
    </citation>
    <scope>NUCLEOTIDE SEQUENCE [LARGE SCALE GENOMIC DNA]</scope>
    <source>
        <strain evidence="2">YR203</strain>
    </source>
</reference>
<dbReference type="EMBL" id="FQVE01000002">
    <property type="protein sequence ID" value="SHF19078.1"/>
    <property type="molecule type" value="Genomic_DNA"/>
</dbReference>
<proteinExistence type="predicted"/>
<dbReference type="RefSeq" id="WP_073172573.1">
    <property type="nucleotide sequence ID" value="NZ_FQVE01000002.1"/>
</dbReference>
<dbReference type="AlphaFoldDB" id="A0A1M4ZM77"/>
<name>A0A1M4ZM77_9FLAO</name>
<accession>A0A1M4ZM77</accession>
<protein>
    <submittedName>
        <fullName evidence="1">Uncharacterized protein</fullName>
    </submittedName>
</protein>
<gene>
    <name evidence="1" type="ORF">SAMN02787073_1640</name>
</gene>
<evidence type="ECO:0000313" key="1">
    <source>
        <dbReference type="EMBL" id="SHF19078.1"/>
    </source>
</evidence>
<sequence length="64" mass="7444">MNDNLSMDISVNALNSKIEAVISSLNSGQKIIFDNKMKEYKEKFIKNNPEVTEEHLKQIEKQFK</sequence>
<dbReference type="Proteomes" id="UP000184108">
    <property type="component" value="Unassembled WGS sequence"/>
</dbReference>
<evidence type="ECO:0000313" key="2">
    <source>
        <dbReference type="Proteomes" id="UP000184108"/>
    </source>
</evidence>
<organism evidence="1 2">
    <name type="scientific">Chryseobacterium vrystaatense</name>
    <dbReference type="NCBI Taxonomy" id="307480"/>
    <lineage>
        <taxon>Bacteria</taxon>
        <taxon>Pseudomonadati</taxon>
        <taxon>Bacteroidota</taxon>
        <taxon>Flavobacteriia</taxon>
        <taxon>Flavobacteriales</taxon>
        <taxon>Weeksellaceae</taxon>
        <taxon>Chryseobacterium group</taxon>
        <taxon>Chryseobacterium</taxon>
    </lineage>
</organism>